<dbReference type="Proteomes" id="UP000757890">
    <property type="component" value="Unassembled WGS sequence"/>
</dbReference>
<sequence>KTADKEDMTGAVTLTTLSLAKDEGAGAAVKVPAGCKKYLQIEVAGATTGTIRAFLTMDVDLV</sequence>
<evidence type="ECO:0000313" key="1">
    <source>
        <dbReference type="EMBL" id="MBF1130125.1"/>
    </source>
</evidence>
<comment type="caution">
    <text evidence="1">The sequence shown here is derived from an EMBL/GenBank/DDBJ whole genome shotgun (WGS) entry which is preliminary data.</text>
</comment>
<organism evidence="1 2">
    <name type="scientific">Dialister invisus</name>
    <dbReference type="NCBI Taxonomy" id="218538"/>
    <lineage>
        <taxon>Bacteria</taxon>
        <taxon>Bacillati</taxon>
        <taxon>Bacillota</taxon>
        <taxon>Negativicutes</taxon>
        <taxon>Veillonellales</taxon>
        <taxon>Veillonellaceae</taxon>
        <taxon>Dialister</taxon>
    </lineage>
</organism>
<gene>
    <name evidence="1" type="ORF">HXL70_08845</name>
</gene>
<feature type="non-terminal residue" evidence="1">
    <location>
        <position position="1"/>
    </location>
</feature>
<accession>A0A930FQB6</accession>
<name>A0A930FQB6_9FIRM</name>
<reference evidence="1" key="1">
    <citation type="submission" date="2020-04" db="EMBL/GenBank/DDBJ databases">
        <title>Deep metagenomics examines the oral microbiome during advanced dental caries in children, revealing novel taxa and co-occurrences with host molecules.</title>
        <authorList>
            <person name="Baker J.L."/>
            <person name="Morton J.T."/>
            <person name="Dinis M."/>
            <person name="Alvarez R."/>
            <person name="Tran N.C."/>
            <person name="Knight R."/>
            <person name="Edlund A."/>
        </authorList>
    </citation>
    <scope>NUCLEOTIDE SEQUENCE</scope>
    <source>
        <strain evidence="1">JCVI_32_bin.14</strain>
    </source>
</reference>
<protein>
    <submittedName>
        <fullName evidence="1">Uncharacterized protein</fullName>
    </submittedName>
</protein>
<proteinExistence type="predicted"/>
<evidence type="ECO:0000313" key="2">
    <source>
        <dbReference type="Proteomes" id="UP000757890"/>
    </source>
</evidence>
<dbReference type="EMBL" id="JABZMK010000102">
    <property type="protein sequence ID" value="MBF1130125.1"/>
    <property type="molecule type" value="Genomic_DNA"/>
</dbReference>
<dbReference type="AlphaFoldDB" id="A0A930FQB6"/>